<feature type="domain" description="Pycsar effector protein" evidence="11">
    <location>
        <begin position="224"/>
        <end position="391"/>
    </location>
</feature>
<dbReference type="InterPro" id="IPR043760">
    <property type="entry name" value="PycTM_dom"/>
</dbReference>
<dbReference type="GO" id="GO:0005886">
    <property type="term" value="C:plasma membrane"/>
    <property type="evidence" value="ECO:0007669"/>
    <property type="project" value="UniProtKB-SubCell"/>
</dbReference>
<reference evidence="12 13" key="1">
    <citation type="submission" date="2019-09" db="EMBL/GenBank/DDBJ databases">
        <title>Genome sequence of Adhaeribacter sp. M2.</title>
        <authorList>
            <person name="Srinivasan S."/>
        </authorList>
    </citation>
    <scope>NUCLEOTIDE SEQUENCE [LARGE SCALE GENOMIC DNA]</scope>
    <source>
        <strain evidence="12 13">M2</strain>
    </source>
</reference>
<dbReference type="InterPro" id="IPR009218">
    <property type="entry name" value="HD_phosphohydro"/>
</dbReference>
<keyword evidence="5 9" id="KW-1133">Transmembrane helix</keyword>
<keyword evidence="7 9" id="KW-0472">Membrane</keyword>
<keyword evidence="13" id="KW-1185">Reference proteome</keyword>
<feature type="region of interest" description="Disordered" evidence="8">
    <location>
        <begin position="192"/>
        <end position="213"/>
    </location>
</feature>
<dbReference type="SUPFAM" id="SSF109604">
    <property type="entry name" value="HD-domain/PDEase-like"/>
    <property type="match status" value="1"/>
</dbReference>
<comment type="caution">
    <text evidence="12">The sequence shown here is derived from an EMBL/GenBank/DDBJ whole genome shotgun (WGS) entry which is preliminary data.</text>
</comment>
<dbReference type="InterPro" id="IPR006674">
    <property type="entry name" value="HD_domain"/>
</dbReference>
<dbReference type="EMBL" id="VTWT01000014">
    <property type="protein sequence ID" value="KAA9325003.1"/>
    <property type="molecule type" value="Genomic_DNA"/>
</dbReference>
<keyword evidence="2" id="KW-1003">Cell membrane</keyword>
<evidence type="ECO:0000313" key="12">
    <source>
        <dbReference type="EMBL" id="KAA9325003.1"/>
    </source>
</evidence>
<evidence type="ECO:0000256" key="6">
    <source>
        <dbReference type="ARBA" id="ARBA00023118"/>
    </source>
</evidence>
<evidence type="ECO:0000259" key="10">
    <source>
        <dbReference type="Pfam" id="PF01966"/>
    </source>
</evidence>
<evidence type="ECO:0000256" key="5">
    <source>
        <dbReference type="ARBA" id="ARBA00022989"/>
    </source>
</evidence>
<evidence type="ECO:0000256" key="3">
    <source>
        <dbReference type="ARBA" id="ARBA00022692"/>
    </source>
</evidence>
<dbReference type="InterPro" id="IPR003607">
    <property type="entry name" value="HD/PDEase_dom"/>
</dbReference>
<keyword evidence="4" id="KW-0547">Nucleotide-binding</keyword>
<evidence type="ECO:0000256" key="2">
    <source>
        <dbReference type="ARBA" id="ARBA00022475"/>
    </source>
</evidence>
<feature type="domain" description="HD" evidence="10">
    <location>
        <begin position="30"/>
        <end position="102"/>
    </location>
</feature>
<dbReference type="RefSeq" id="WP_150906058.1">
    <property type="nucleotide sequence ID" value="NZ_VTWT01000014.1"/>
</dbReference>
<evidence type="ECO:0000259" key="11">
    <source>
        <dbReference type="Pfam" id="PF18967"/>
    </source>
</evidence>
<evidence type="ECO:0000256" key="1">
    <source>
        <dbReference type="ARBA" id="ARBA00004236"/>
    </source>
</evidence>
<feature type="transmembrane region" description="Helical" evidence="9">
    <location>
        <begin position="275"/>
        <end position="298"/>
    </location>
</feature>
<accession>A0A5N1IH63</accession>
<evidence type="ECO:0000256" key="8">
    <source>
        <dbReference type="SAM" id="MobiDB-lite"/>
    </source>
</evidence>
<dbReference type="Gene3D" id="1.10.3210.10">
    <property type="entry name" value="Hypothetical protein af1432"/>
    <property type="match status" value="1"/>
</dbReference>
<dbReference type="AlphaFoldDB" id="A0A5N1IH63"/>
<name>A0A5N1IH63_9BACT</name>
<dbReference type="GO" id="GO:0000166">
    <property type="term" value="F:nucleotide binding"/>
    <property type="evidence" value="ECO:0007669"/>
    <property type="project" value="UniProtKB-KW"/>
</dbReference>
<keyword evidence="3 9" id="KW-0812">Transmembrane</keyword>
<evidence type="ECO:0000313" key="13">
    <source>
        <dbReference type="Proteomes" id="UP000326570"/>
    </source>
</evidence>
<dbReference type="PANTHER" id="PTHR21174:SF0">
    <property type="entry name" value="HD PHOSPHOHYDROLASE FAMILY PROTEIN-RELATED"/>
    <property type="match status" value="1"/>
</dbReference>
<dbReference type="Pfam" id="PF01966">
    <property type="entry name" value="HD"/>
    <property type="match status" value="1"/>
</dbReference>
<proteinExistence type="predicted"/>
<dbReference type="Proteomes" id="UP000326570">
    <property type="component" value="Unassembled WGS sequence"/>
</dbReference>
<feature type="transmembrane region" description="Helical" evidence="9">
    <location>
        <begin position="373"/>
        <end position="395"/>
    </location>
</feature>
<sequence>MKNPEILTRTSEFVLKLFHEKLSKKLVYHTYKHTTETVKEARILGEMHQLPPDQMEVLLLAAWLHDTGYVDTYEGHEENSARIASRFLSELDYPKEKIDQIAHCITGAGTKDGNTELLTNILWDADLSNLGKDSFEANAELLRVEWEIFLNRFYTDYEWAQHQLDFLQKHAFRTEFGRQRFEAQREKNILQQREKLRETSRSQKKEEVKERETLAQPKRGIETMFRSMYQNHMELSAMADNKANMMISLNAIIMSVIITYLGAKTSMLGAQFTKNPILLVPVGCLLLSTLGSVIFAIMSAQPEVTSFAVKTTKVVPRKVNMLFFGNFTRISLEDFQNSIHEIMREKNTLYNNMITDIYYLGEVLKRKYSLLRVSYTIFMFGLILTVASFIVAMVYKI</sequence>
<evidence type="ECO:0000256" key="4">
    <source>
        <dbReference type="ARBA" id="ARBA00022741"/>
    </source>
</evidence>
<comment type="subcellular location">
    <subcellularLocation>
        <location evidence="1">Cell membrane</location>
    </subcellularLocation>
</comment>
<keyword evidence="6" id="KW-0051">Antiviral defense</keyword>
<dbReference type="PANTHER" id="PTHR21174">
    <property type="match status" value="1"/>
</dbReference>
<evidence type="ECO:0000256" key="9">
    <source>
        <dbReference type="SAM" id="Phobius"/>
    </source>
</evidence>
<gene>
    <name evidence="12" type="ORF">F0P94_19015</name>
</gene>
<organism evidence="12 13">
    <name type="scientific">Adhaeribacter soli</name>
    <dbReference type="NCBI Taxonomy" id="2607655"/>
    <lineage>
        <taxon>Bacteria</taxon>
        <taxon>Pseudomonadati</taxon>
        <taxon>Bacteroidota</taxon>
        <taxon>Cytophagia</taxon>
        <taxon>Cytophagales</taxon>
        <taxon>Hymenobacteraceae</taxon>
        <taxon>Adhaeribacter</taxon>
    </lineage>
</organism>
<protein>
    <submittedName>
        <fullName evidence="12">HD domain-containing protein</fullName>
    </submittedName>
</protein>
<dbReference type="GO" id="GO:0051607">
    <property type="term" value="P:defense response to virus"/>
    <property type="evidence" value="ECO:0007669"/>
    <property type="project" value="UniProtKB-KW"/>
</dbReference>
<dbReference type="Pfam" id="PF18967">
    <property type="entry name" value="PycTM"/>
    <property type="match status" value="1"/>
</dbReference>
<dbReference type="CDD" id="cd00077">
    <property type="entry name" value="HDc"/>
    <property type="match status" value="1"/>
</dbReference>
<evidence type="ECO:0000256" key="7">
    <source>
        <dbReference type="ARBA" id="ARBA00023136"/>
    </source>
</evidence>
<feature type="transmembrane region" description="Helical" evidence="9">
    <location>
        <begin position="245"/>
        <end position="263"/>
    </location>
</feature>